<keyword evidence="2" id="KW-0812">Transmembrane</keyword>
<proteinExistence type="predicted"/>
<evidence type="ECO:0000313" key="4">
    <source>
        <dbReference type="Proteomes" id="UP001165124"/>
    </source>
</evidence>
<evidence type="ECO:0000256" key="2">
    <source>
        <dbReference type="SAM" id="Phobius"/>
    </source>
</evidence>
<feature type="compositionally biased region" description="Basic and acidic residues" evidence="1">
    <location>
        <begin position="102"/>
        <end position="128"/>
    </location>
</feature>
<dbReference type="Proteomes" id="UP001165124">
    <property type="component" value="Unassembled WGS sequence"/>
</dbReference>
<keyword evidence="4" id="KW-1185">Reference proteome</keyword>
<dbReference type="EMBL" id="BSRZ01000008">
    <property type="protein sequence ID" value="GLW65336.1"/>
    <property type="molecule type" value="Genomic_DNA"/>
</dbReference>
<comment type="caution">
    <text evidence="3">The sequence shown here is derived from an EMBL/GenBank/DDBJ whole genome shotgun (WGS) entry which is preliminary data.</text>
</comment>
<gene>
    <name evidence="3" type="ORF">Arub01_35800</name>
</gene>
<organism evidence="3 4">
    <name type="scientific">Actinomadura rubrobrunea</name>
    <dbReference type="NCBI Taxonomy" id="115335"/>
    <lineage>
        <taxon>Bacteria</taxon>
        <taxon>Bacillati</taxon>
        <taxon>Actinomycetota</taxon>
        <taxon>Actinomycetes</taxon>
        <taxon>Streptosporangiales</taxon>
        <taxon>Thermomonosporaceae</taxon>
        <taxon>Actinomadura</taxon>
    </lineage>
</organism>
<protein>
    <submittedName>
        <fullName evidence="3">Uncharacterized protein</fullName>
    </submittedName>
</protein>
<sequence>MVVLPVAAVRIGSEIALWIGPAVLVIGILAWVTMTILASSRKIHPDRRHDQSPHWGPVEGGAYHYWPGMYAHHLRDMKFPLDLYPAPEKPETRPVPPGEGGAAERPKAWKGTAEKAEPVRHGGDKPSG</sequence>
<dbReference type="RefSeq" id="WP_067910448.1">
    <property type="nucleotide sequence ID" value="NZ_BSRZ01000008.1"/>
</dbReference>
<name>A0A9W6PY58_9ACTN</name>
<evidence type="ECO:0000256" key="1">
    <source>
        <dbReference type="SAM" id="MobiDB-lite"/>
    </source>
</evidence>
<dbReference type="AlphaFoldDB" id="A0A9W6PY58"/>
<keyword evidence="2" id="KW-0472">Membrane</keyword>
<accession>A0A9W6PY58</accession>
<evidence type="ECO:0000313" key="3">
    <source>
        <dbReference type="EMBL" id="GLW65336.1"/>
    </source>
</evidence>
<feature type="transmembrane region" description="Helical" evidence="2">
    <location>
        <begin position="15"/>
        <end position="38"/>
    </location>
</feature>
<feature type="region of interest" description="Disordered" evidence="1">
    <location>
        <begin position="85"/>
        <end position="128"/>
    </location>
</feature>
<reference evidence="3" key="1">
    <citation type="submission" date="2023-02" db="EMBL/GenBank/DDBJ databases">
        <title>Actinomadura rubrobrunea NBRC 14622.</title>
        <authorList>
            <person name="Ichikawa N."/>
            <person name="Sato H."/>
            <person name="Tonouchi N."/>
        </authorList>
    </citation>
    <scope>NUCLEOTIDE SEQUENCE</scope>
    <source>
        <strain evidence="3">NBRC 14622</strain>
    </source>
</reference>
<keyword evidence="2" id="KW-1133">Transmembrane helix</keyword>